<dbReference type="PANTHER" id="PTHR31218">
    <property type="entry name" value="WAT1-RELATED PROTEIN"/>
    <property type="match status" value="1"/>
</dbReference>
<feature type="transmembrane region" description="Helical" evidence="4">
    <location>
        <begin position="140"/>
        <end position="157"/>
    </location>
</feature>
<sequence>MGNELIIFVVMVIVEVAYAGIVIISKLVMEGGMNGFVQSAYWPIFATISIAPFAFFFERKNKSKLTISILFQIFLCSIFGISYKHMWSSSCIKFGSMGFWGDWITQITNAFHMGILRFMGTVTTSLVFFLNSWCIEKKDLLYVSMFNPLLLAIWIFVRQKMETSAEDIEVNKQLSKSVDLELQLPNSNDQN</sequence>
<name>A0AAV9LB57_9SOLN</name>
<proteinExistence type="predicted"/>
<keyword evidence="1 4" id="KW-0812">Transmembrane</keyword>
<evidence type="ECO:0008006" key="7">
    <source>
        <dbReference type="Google" id="ProtNLM"/>
    </source>
</evidence>
<comment type="caution">
    <text evidence="5">The sequence shown here is derived from an EMBL/GenBank/DDBJ whole genome shotgun (WGS) entry which is preliminary data.</text>
</comment>
<gene>
    <name evidence="5" type="ORF">R3W88_011918</name>
</gene>
<evidence type="ECO:0000256" key="1">
    <source>
        <dbReference type="ARBA" id="ARBA00022692"/>
    </source>
</evidence>
<protein>
    <recommendedName>
        <fullName evidence="7">WAT1-related protein</fullName>
    </recommendedName>
</protein>
<evidence type="ECO:0000256" key="4">
    <source>
        <dbReference type="SAM" id="Phobius"/>
    </source>
</evidence>
<evidence type="ECO:0000313" key="5">
    <source>
        <dbReference type="EMBL" id="KAK4721685.1"/>
    </source>
</evidence>
<keyword evidence="3 4" id="KW-0472">Membrane</keyword>
<feature type="transmembrane region" description="Helical" evidence="4">
    <location>
        <begin position="103"/>
        <end position="128"/>
    </location>
</feature>
<accession>A0AAV9LB57</accession>
<keyword evidence="2 4" id="KW-1133">Transmembrane helix</keyword>
<evidence type="ECO:0000256" key="2">
    <source>
        <dbReference type="ARBA" id="ARBA00022989"/>
    </source>
</evidence>
<keyword evidence="6" id="KW-1185">Reference proteome</keyword>
<evidence type="ECO:0000256" key="3">
    <source>
        <dbReference type="ARBA" id="ARBA00023136"/>
    </source>
</evidence>
<dbReference type="InterPro" id="IPR030184">
    <property type="entry name" value="WAT1-related"/>
</dbReference>
<feature type="transmembrane region" description="Helical" evidence="4">
    <location>
        <begin position="5"/>
        <end position="28"/>
    </location>
</feature>
<dbReference type="EMBL" id="JAWPEI010000007">
    <property type="protein sequence ID" value="KAK4721685.1"/>
    <property type="molecule type" value="Genomic_DNA"/>
</dbReference>
<dbReference type="Proteomes" id="UP001311915">
    <property type="component" value="Unassembled WGS sequence"/>
</dbReference>
<dbReference type="AlphaFoldDB" id="A0AAV9LB57"/>
<dbReference type="GO" id="GO:0022857">
    <property type="term" value="F:transmembrane transporter activity"/>
    <property type="evidence" value="ECO:0007669"/>
    <property type="project" value="InterPro"/>
</dbReference>
<feature type="transmembrane region" description="Helical" evidence="4">
    <location>
        <begin position="40"/>
        <end position="58"/>
    </location>
</feature>
<evidence type="ECO:0000313" key="6">
    <source>
        <dbReference type="Proteomes" id="UP001311915"/>
    </source>
</evidence>
<reference evidence="5 6" key="1">
    <citation type="submission" date="2023-10" db="EMBL/GenBank/DDBJ databases">
        <title>Genome-Wide Identification Analysis in wild type Solanum Pinnatisectum Reveals Some Genes Defensing Phytophthora Infestans.</title>
        <authorList>
            <person name="Sun C."/>
        </authorList>
    </citation>
    <scope>NUCLEOTIDE SEQUENCE [LARGE SCALE GENOMIC DNA]</scope>
    <source>
        <strain evidence="5">LQN</strain>
        <tissue evidence="5">Leaf</tissue>
    </source>
</reference>
<dbReference type="GO" id="GO:0016020">
    <property type="term" value="C:membrane"/>
    <property type="evidence" value="ECO:0007669"/>
    <property type="project" value="InterPro"/>
</dbReference>
<organism evidence="5 6">
    <name type="scientific">Solanum pinnatisectum</name>
    <name type="common">tansyleaf nightshade</name>
    <dbReference type="NCBI Taxonomy" id="50273"/>
    <lineage>
        <taxon>Eukaryota</taxon>
        <taxon>Viridiplantae</taxon>
        <taxon>Streptophyta</taxon>
        <taxon>Embryophyta</taxon>
        <taxon>Tracheophyta</taxon>
        <taxon>Spermatophyta</taxon>
        <taxon>Magnoliopsida</taxon>
        <taxon>eudicotyledons</taxon>
        <taxon>Gunneridae</taxon>
        <taxon>Pentapetalae</taxon>
        <taxon>asterids</taxon>
        <taxon>lamiids</taxon>
        <taxon>Solanales</taxon>
        <taxon>Solanaceae</taxon>
        <taxon>Solanoideae</taxon>
        <taxon>Solaneae</taxon>
        <taxon>Solanum</taxon>
    </lineage>
</organism>
<feature type="transmembrane region" description="Helical" evidence="4">
    <location>
        <begin position="65"/>
        <end position="83"/>
    </location>
</feature>